<dbReference type="PANTHER" id="PTHR34194:SF2">
    <property type="entry name" value="F14J8.16 PROTEIN"/>
    <property type="match status" value="1"/>
</dbReference>
<accession>A0A835CYR5</accession>
<proteinExistence type="predicted"/>
<sequence length="646" mass="73657">MGPFSMNNKRDKLERRILQEESDYGYDLGIAGRCKRRRLLSNNYNCTLEKTSGANKMKVDLVDHDYQMFLKILREKEDADFVEDDTDPDYKMFLEHLREDKNSYIFEMMRVGQTPVFIKYEGKDGLSNETKKETLRSLRNISSREKRDFVVKKNLKSEPFDPVSREIYGCLSQKPGPTNFHQSLPGRNCGTENAMVGDSYGIKAETLRSLGNISSRGRRDSVVKKNPKLEPLGPVSCGTNGCLNQKPGPTFFQPSLSNRKCGVQSAMVDDSYVIKPEAPSNLRTISSRGIRDSVVKKNLTLESLGPVSPGTRGCLSQKTGPMVFHPSHPNREYGTESAMVDDSYGKFLDSLRTDGKILILVTEDGNWVKYEDDNEVPSDSEIVASFTPSRHVDSSMNDDDWGCIERPSDNNQSEFKENLMAILKMPYDQKEYEELLKEATTQKQLERNRYLRGRIVSYPTKRTSFSYLDHHPDLENKINLVRDDHHRVLNLLRGFFFWLKNLSHEGAVKPWLDTSCLETMLRCSHFKQLSYAFSLRGICYCGGDECRCRLLPLTLSPELSPPVPDQMTFAAPSGSCLPGNRPYYQHCHKPGHVIDRCFDLYLELKQRYSRNRDQGNKDRGKWAPRTGVIAEVALAPSISDYSQLQS</sequence>
<keyword evidence="2" id="KW-1185">Reference proteome</keyword>
<gene>
    <name evidence="1" type="ORF">HHK36_030453</name>
</gene>
<evidence type="ECO:0000313" key="2">
    <source>
        <dbReference type="Proteomes" id="UP000655225"/>
    </source>
</evidence>
<dbReference type="EMBL" id="JABCRI010000024">
    <property type="protein sequence ID" value="KAF8377080.1"/>
    <property type="molecule type" value="Genomic_DNA"/>
</dbReference>
<reference evidence="1 2" key="1">
    <citation type="submission" date="2020-04" db="EMBL/GenBank/DDBJ databases">
        <title>Plant Genome Project.</title>
        <authorList>
            <person name="Zhang R.-G."/>
        </authorList>
    </citation>
    <scope>NUCLEOTIDE SEQUENCE [LARGE SCALE GENOMIC DNA]</scope>
    <source>
        <strain evidence="1">YNK0</strain>
        <tissue evidence="1">Leaf</tissue>
    </source>
</reference>
<dbReference type="OrthoDB" id="298344at2759"/>
<name>A0A835CYR5_TETSI</name>
<dbReference type="OMA" id="CGTENAM"/>
<dbReference type="AlphaFoldDB" id="A0A835CYR5"/>
<protein>
    <submittedName>
        <fullName evidence="1">Uncharacterized protein</fullName>
    </submittedName>
</protein>
<organism evidence="1 2">
    <name type="scientific">Tetracentron sinense</name>
    <name type="common">Spur-leaf</name>
    <dbReference type="NCBI Taxonomy" id="13715"/>
    <lineage>
        <taxon>Eukaryota</taxon>
        <taxon>Viridiplantae</taxon>
        <taxon>Streptophyta</taxon>
        <taxon>Embryophyta</taxon>
        <taxon>Tracheophyta</taxon>
        <taxon>Spermatophyta</taxon>
        <taxon>Magnoliopsida</taxon>
        <taxon>Trochodendrales</taxon>
        <taxon>Trochodendraceae</taxon>
        <taxon>Tetracentron</taxon>
    </lineage>
</organism>
<comment type="caution">
    <text evidence="1">The sequence shown here is derived from an EMBL/GenBank/DDBJ whole genome shotgun (WGS) entry which is preliminary data.</text>
</comment>
<dbReference type="Proteomes" id="UP000655225">
    <property type="component" value="Unassembled WGS sequence"/>
</dbReference>
<evidence type="ECO:0000313" key="1">
    <source>
        <dbReference type="EMBL" id="KAF8377080.1"/>
    </source>
</evidence>
<dbReference type="PANTHER" id="PTHR34194">
    <property type="entry name" value="F14J8.16 PROTEIN"/>
    <property type="match status" value="1"/>
</dbReference>